<name>A0A8H3D3I2_9AGAM</name>
<protein>
    <submittedName>
        <fullName evidence="3">Uncharacterized protein</fullName>
    </submittedName>
</protein>
<proteinExistence type="predicted"/>
<accession>A0A8H3D3I2</accession>
<feature type="region of interest" description="Disordered" evidence="1">
    <location>
        <begin position="62"/>
        <end position="83"/>
    </location>
</feature>
<evidence type="ECO:0000256" key="1">
    <source>
        <dbReference type="SAM" id="MobiDB-lite"/>
    </source>
</evidence>
<feature type="signal peptide" evidence="2">
    <location>
        <begin position="1"/>
        <end position="20"/>
    </location>
</feature>
<evidence type="ECO:0000313" key="3">
    <source>
        <dbReference type="EMBL" id="CAE6508047.1"/>
    </source>
</evidence>
<dbReference type="AlphaFoldDB" id="A0A8H3D3I2"/>
<keyword evidence="2" id="KW-0732">Signal</keyword>
<feature type="region of interest" description="Disordered" evidence="1">
    <location>
        <begin position="200"/>
        <end position="221"/>
    </location>
</feature>
<evidence type="ECO:0000313" key="4">
    <source>
        <dbReference type="Proteomes" id="UP000663850"/>
    </source>
</evidence>
<feature type="compositionally biased region" description="Basic residues" evidence="1">
    <location>
        <begin position="66"/>
        <end position="75"/>
    </location>
</feature>
<dbReference type="Proteomes" id="UP000663850">
    <property type="component" value="Unassembled WGS sequence"/>
</dbReference>
<gene>
    <name evidence="3" type="ORF">RDB_LOCUS103507</name>
</gene>
<feature type="compositionally biased region" description="Low complexity" evidence="1">
    <location>
        <begin position="200"/>
        <end position="214"/>
    </location>
</feature>
<comment type="caution">
    <text evidence="3">The sequence shown here is derived from an EMBL/GenBank/DDBJ whole genome shotgun (WGS) entry which is preliminary data.</text>
</comment>
<evidence type="ECO:0000256" key="2">
    <source>
        <dbReference type="SAM" id="SignalP"/>
    </source>
</evidence>
<sequence>MRFSISSFLTLLVAASTIAAQPTKRLVSINPPQNLRVNLTALPPAEVGPITNAKRFAQGLPPLNPAKRRPHRGGPHHNGVYPQEGTRVAFAPRAEASVSPPTNVKCNILVKTSGGLALGYISPVFNDFGEYGAPQSSQAGALEVSFSSSGSASGQLDFLATNNADTINSFPYLSAAVGYMSSDDNLGPDNSNYVVITGNSGSTGSGSTPSDATGNSYATRTGTSANSETAIWTYSPATNDIRAVWTNTDRGSVTTQLVYFQDTESGDGNASTLVAAGDLSAFQKSFGCTDICPEVTFTCVPPA</sequence>
<organism evidence="3 4">
    <name type="scientific">Rhizoctonia solani</name>
    <dbReference type="NCBI Taxonomy" id="456999"/>
    <lineage>
        <taxon>Eukaryota</taxon>
        <taxon>Fungi</taxon>
        <taxon>Dikarya</taxon>
        <taxon>Basidiomycota</taxon>
        <taxon>Agaricomycotina</taxon>
        <taxon>Agaricomycetes</taxon>
        <taxon>Cantharellales</taxon>
        <taxon>Ceratobasidiaceae</taxon>
        <taxon>Rhizoctonia</taxon>
    </lineage>
</organism>
<dbReference type="EMBL" id="CAJMWZ010005565">
    <property type="protein sequence ID" value="CAE6508047.1"/>
    <property type="molecule type" value="Genomic_DNA"/>
</dbReference>
<reference evidence="3" key="1">
    <citation type="submission" date="2021-01" db="EMBL/GenBank/DDBJ databases">
        <authorList>
            <person name="Kaushik A."/>
        </authorList>
    </citation>
    <scope>NUCLEOTIDE SEQUENCE</scope>
    <source>
        <strain evidence="3">Type strain: AG8-Rh-89/</strain>
    </source>
</reference>
<feature type="chain" id="PRO_5034292251" evidence="2">
    <location>
        <begin position="21"/>
        <end position="303"/>
    </location>
</feature>